<evidence type="ECO:0000259" key="11">
    <source>
        <dbReference type="PROSITE" id="PS50089"/>
    </source>
</evidence>
<dbReference type="GeneID" id="7845588"/>
<dbReference type="GO" id="GO:0016567">
    <property type="term" value="P:protein ubiquitination"/>
    <property type="evidence" value="ECO:0007669"/>
    <property type="project" value="InterPro"/>
</dbReference>
<keyword evidence="9" id="KW-0862">Zinc</keyword>
<sequence length="493" mass="58365">MEDDIMDDDYDQYDDDEDYDHADYDNALTKMSSSRTLVWKTTSDIYQVIDQKVRDQMETLSLSYDDTLIIYKYFQWNKDKMDQEYFSKPEQIQKNAGLIYNGMPKAAPPSTKNFICPVCYDTVSEIDYLPCNQAICKSCWRQYITDKTLGNQLHMFFKCPFEGCSLVVPQSFIFKYLKDDKEKQDYKRNLGRVYCSESKTMKWCPAPGCDFAVENTHFTHQYVQCIQCNTSFCFKCGKEHHSPCTCDMVHEWELKNSSESENLRWIQLYTKLCPKCRKPIEKNQGCNHMTCRPPNGCGFEFCWLCLGDWKTHGEATGGFYKCNKFENMGQDEKDNKKKEFDKEKSLLEKYIFYFERFNNNQKAEKQAKEDQLKISALIKDIHDKLGQDQQYLQFLNEANNFLIDGRRCLKWTYCFGFYLDPKKKDLFEDQQSYLEKTIESLHSKIEKTDFKKRFLDDLKIKEFDQYKIDIVNLTQAGIKFKKGILESYESGTF</sequence>
<dbReference type="SUPFAM" id="SSF57850">
    <property type="entry name" value="RING/U-box"/>
    <property type="match status" value="3"/>
</dbReference>
<feature type="domain" description="RING-type" evidence="11">
    <location>
        <begin position="116"/>
        <end position="160"/>
    </location>
</feature>
<dbReference type="InterPro" id="IPR054694">
    <property type="entry name" value="Parkin-like_IBR"/>
</dbReference>
<protein>
    <recommendedName>
        <fullName evidence="3">RBR-type E3 ubiquitin transferase</fullName>
        <ecNumber evidence="3">2.3.2.31</ecNumber>
    </recommendedName>
</protein>
<evidence type="ECO:0000256" key="9">
    <source>
        <dbReference type="ARBA" id="ARBA00022833"/>
    </source>
</evidence>
<dbReference type="OrthoDB" id="10009520at2759"/>
<dbReference type="GO" id="GO:0008270">
    <property type="term" value="F:zinc ion binding"/>
    <property type="evidence" value="ECO:0007669"/>
    <property type="project" value="UniProtKB-KW"/>
</dbReference>
<accession>Q23FV5</accession>
<keyword evidence="8" id="KW-0833">Ubl conjugation pathway</keyword>
<dbReference type="PROSITE" id="PS50089">
    <property type="entry name" value="ZF_RING_2"/>
    <property type="match status" value="1"/>
</dbReference>
<keyword evidence="4" id="KW-0808">Transferase</keyword>
<dbReference type="OMA" id="HRFCMIC"/>
<evidence type="ECO:0000259" key="12">
    <source>
        <dbReference type="PROSITE" id="PS51873"/>
    </source>
</evidence>
<keyword evidence="5" id="KW-0479">Metal-binding</keyword>
<evidence type="ECO:0000256" key="2">
    <source>
        <dbReference type="ARBA" id="ARBA00004906"/>
    </source>
</evidence>
<evidence type="ECO:0000256" key="7">
    <source>
        <dbReference type="ARBA" id="ARBA00022771"/>
    </source>
</evidence>
<comment type="catalytic activity">
    <reaction evidence="1">
        <text>[E2 ubiquitin-conjugating enzyme]-S-ubiquitinyl-L-cysteine + [acceptor protein]-L-lysine = [E2 ubiquitin-conjugating enzyme]-L-cysteine + [acceptor protein]-N(6)-ubiquitinyl-L-lysine.</text>
        <dbReference type="EC" id="2.3.2.31"/>
    </reaction>
</comment>
<dbReference type="EC" id="2.3.2.31" evidence="3"/>
<evidence type="ECO:0000313" key="13">
    <source>
        <dbReference type="EMBL" id="EAR95505.1"/>
    </source>
</evidence>
<evidence type="ECO:0000256" key="1">
    <source>
        <dbReference type="ARBA" id="ARBA00001798"/>
    </source>
</evidence>
<evidence type="ECO:0000256" key="6">
    <source>
        <dbReference type="ARBA" id="ARBA00022737"/>
    </source>
</evidence>
<dbReference type="InParanoid" id="Q23FV5"/>
<dbReference type="InterPro" id="IPR002867">
    <property type="entry name" value="IBR_dom"/>
</dbReference>
<dbReference type="InterPro" id="IPR031127">
    <property type="entry name" value="E3_UB_ligase_RBR"/>
</dbReference>
<keyword evidence="6" id="KW-0677">Repeat</keyword>
<dbReference type="RefSeq" id="XP_001015750.1">
    <property type="nucleotide sequence ID" value="XM_001015750.3"/>
</dbReference>
<organism evidence="13 14">
    <name type="scientific">Tetrahymena thermophila (strain SB210)</name>
    <dbReference type="NCBI Taxonomy" id="312017"/>
    <lineage>
        <taxon>Eukaryota</taxon>
        <taxon>Sar</taxon>
        <taxon>Alveolata</taxon>
        <taxon>Ciliophora</taxon>
        <taxon>Intramacronucleata</taxon>
        <taxon>Oligohymenophorea</taxon>
        <taxon>Hymenostomatida</taxon>
        <taxon>Tetrahymenina</taxon>
        <taxon>Tetrahymenidae</taxon>
        <taxon>Tetrahymena</taxon>
    </lineage>
</organism>
<comment type="pathway">
    <text evidence="2">Protein modification; protein ubiquitination.</text>
</comment>
<gene>
    <name evidence="13" type="ORF">TTHERM_00079090</name>
</gene>
<dbReference type="HOGENOM" id="CLU_009823_3_1_1"/>
<keyword evidence="14" id="KW-1185">Reference proteome</keyword>
<dbReference type="AlphaFoldDB" id="Q23FV5"/>
<dbReference type="InterPro" id="IPR001841">
    <property type="entry name" value="Znf_RING"/>
</dbReference>
<dbReference type="EMBL" id="GG662704">
    <property type="protein sequence ID" value="EAR95505.1"/>
    <property type="molecule type" value="Genomic_DNA"/>
</dbReference>
<dbReference type="CDD" id="cd22583">
    <property type="entry name" value="Rcat_RBR_ARI7-like"/>
    <property type="match status" value="1"/>
</dbReference>
<dbReference type="PROSITE" id="PS51873">
    <property type="entry name" value="TRIAD"/>
    <property type="match status" value="1"/>
</dbReference>
<dbReference type="eggNOG" id="KOG1815">
    <property type="taxonomic scope" value="Eukaryota"/>
</dbReference>
<evidence type="ECO:0000256" key="10">
    <source>
        <dbReference type="PROSITE-ProRule" id="PRU00175"/>
    </source>
</evidence>
<dbReference type="InterPro" id="IPR013083">
    <property type="entry name" value="Znf_RING/FYVE/PHD"/>
</dbReference>
<dbReference type="PANTHER" id="PTHR11685">
    <property type="entry name" value="RBR FAMILY RING FINGER AND IBR DOMAIN-CONTAINING"/>
    <property type="match status" value="1"/>
</dbReference>
<dbReference type="Gene3D" id="3.30.40.10">
    <property type="entry name" value="Zinc/RING finger domain, C3HC4 (zinc finger)"/>
    <property type="match status" value="1"/>
</dbReference>
<dbReference type="STRING" id="312017.Q23FV5"/>
<dbReference type="SMART" id="SM00647">
    <property type="entry name" value="IBR"/>
    <property type="match status" value="2"/>
</dbReference>
<name>Q23FV5_TETTS</name>
<reference evidence="14" key="1">
    <citation type="journal article" date="2006" name="PLoS Biol.">
        <title>Macronuclear genome sequence of the ciliate Tetrahymena thermophila, a model eukaryote.</title>
        <authorList>
            <person name="Eisen J.A."/>
            <person name="Coyne R.S."/>
            <person name="Wu M."/>
            <person name="Wu D."/>
            <person name="Thiagarajan M."/>
            <person name="Wortman J.R."/>
            <person name="Badger J.H."/>
            <person name="Ren Q."/>
            <person name="Amedeo P."/>
            <person name="Jones K.M."/>
            <person name="Tallon L.J."/>
            <person name="Delcher A.L."/>
            <person name="Salzberg S.L."/>
            <person name="Silva J.C."/>
            <person name="Haas B.J."/>
            <person name="Majoros W.H."/>
            <person name="Farzad M."/>
            <person name="Carlton J.M."/>
            <person name="Smith R.K. Jr."/>
            <person name="Garg J."/>
            <person name="Pearlman R.E."/>
            <person name="Karrer K.M."/>
            <person name="Sun L."/>
            <person name="Manning G."/>
            <person name="Elde N.C."/>
            <person name="Turkewitz A.P."/>
            <person name="Asai D.J."/>
            <person name="Wilkes D.E."/>
            <person name="Wang Y."/>
            <person name="Cai H."/>
            <person name="Collins K."/>
            <person name="Stewart B.A."/>
            <person name="Lee S.R."/>
            <person name="Wilamowska K."/>
            <person name="Weinberg Z."/>
            <person name="Ruzzo W.L."/>
            <person name="Wloga D."/>
            <person name="Gaertig J."/>
            <person name="Frankel J."/>
            <person name="Tsao C.-C."/>
            <person name="Gorovsky M.A."/>
            <person name="Keeling P.J."/>
            <person name="Waller R.F."/>
            <person name="Patron N.J."/>
            <person name="Cherry J.M."/>
            <person name="Stover N.A."/>
            <person name="Krieger C.J."/>
            <person name="del Toro C."/>
            <person name="Ryder H.F."/>
            <person name="Williamson S.C."/>
            <person name="Barbeau R.A."/>
            <person name="Hamilton E.P."/>
            <person name="Orias E."/>
        </authorList>
    </citation>
    <scope>NUCLEOTIDE SEQUENCE [LARGE SCALE GENOMIC DNA]</scope>
    <source>
        <strain evidence="14">SB210</strain>
    </source>
</reference>
<dbReference type="Pfam" id="PF01485">
    <property type="entry name" value="IBR"/>
    <property type="match status" value="1"/>
</dbReference>
<dbReference type="InterPro" id="IPR044066">
    <property type="entry name" value="TRIAD_supradom"/>
</dbReference>
<evidence type="ECO:0000313" key="14">
    <source>
        <dbReference type="Proteomes" id="UP000009168"/>
    </source>
</evidence>
<feature type="domain" description="RING-type" evidence="12">
    <location>
        <begin position="112"/>
        <end position="326"/>
    </location>
</feature>
<evidence type="ECO:0000256" key="4">
    <source>
        <dbReference type="ARBA" id="ARBA00022679"/>
    </source>
</evidence>
<dbReference type="Gene3D" id="1.20.120.1750">
    <property type="match status" value="1"/>
</dbReference>
<evidence type="ECO:0000256" key="8">
    <source>
        <dbReference type="ARBA" id="ARBA00022786"/>
    </source>
</evidence>
<evidence type="ECO:0000256" key="5">
    <source>
        <dbReference type="ARBA" id="ARBA00022723"/>
    </source>
</evidence>
<evidence type="ECO:0000256" key="3">
    <source>
        <dbReference type="ARBA" id="ARBA00012251"/>
    </source>
</evidence>
<dbReference type="KEGG" id="tet:TTHERM_00079090"/>
<proteinExistence type="predicted"/>
<dbReference type="FunCoup" id="Q23FV5">
    <property type="interactions" value="469"/>
</dbReference>
<dbReference type="Pfam" id="PF22605">
    <property type="entry name" value="IBR_2"/>
    <property type="match status" value="1"/>
</dbReference>
<keyword evidence="7 10" id="KW-0863">Zinc-finger</keyword>
<dbReference type="CDD" id="cd20346">
    <property type="entry name" value="BRcat_RBR_ANKIB1"/>
    <property type="match status" value="1"/>
</dbReference>
<dbReference type="Proteomes" id="UP000009168">
    <property type="component" value="Unassembled WGS sequence"/>
</dbReference>
<dbReference type="GO" id="GO:0061630">
    <property type="term" value="F:ubiquitin protein ligase activity"/>
    <property type="evidence" value="ECO:0007669"/>
    <property type="project" value="UniProtKB-EC"/>
</dbReference>